<proteinExistence type="predicted"/>
<reference evidence="2 3" key="1">
    <citation type="journal article" date="2024" name="G3 (Bethesda)">
        <title>Genome assembly of Hibiscus sabdariffa L. provides insights into metabolisms of medicinal natural products.</title>
        <authorList>
            <person name="Kim T."/>
        </authorList>
    </citation>
    <scope>NUCLEOTIDE SEQUENCE [LARGE SCALE GENOMIC DNA]</scope>
    <source>
        <strain evidence="2">TK-2024</strain>
        <tissue evidence="2">Old leaves</tissue>
    </source>
</reference>
<dbReference type="EMBL" id="JBBPBM010000001">
    <property type="protein sequence ID" value="KAK8601495.1"/>
    <property type="molecule type" value="Genomic_DNA"/>
</dbReference>
<name>A0ABR2GF97_9ROSI</name>
<protein>
    <submittedName>
        <fullName evidence="2">Uncharacterized protein</fullName>
    </submittedName>
</protein>
<evidence type="ECO:0000256" key="1">
    <source>
        <dbReference type="SAM" id="MobiDB-lite"/>
    </source>
</evidence>
<evidence type="ECO:0000313" key="3">
    <source>
        <dbReference type="Proteomes" id="UP001472677"/>
    </source>
</evidence>
<accession>A0ABR2GF97</accession>
<organism evidence="2 3">
    <name type="scientific">Hibiscus sabdariffa</name>
    <name type="common">roselle</name>
    <dbReference type="NCBI Taxonomy" id="183260"/>
    <lineage>
        <taxon>Eukaryota</taxon>
        <taxon>Viridiplantae</taxon>
        <taxon>Streptophyta</taxon>
        <taxon>Embryophyta</taxon>
        <taxon>Tracheophyta</taxon>
        <taxon>Spermatophyta</taxon>
        <taxon>Magnoliopsida</taxon>
        <taxon>eudicotyledons</taxon>
        <taxon>Gunneridae</taxon>
        <taxon>Pentapetalae</taxon>
        <taxon>rosids</taxon>
        <taxon>malvids</taxon>
        <taxon>Malvales</taxon>
        <taxon>Malvaceae</taxon>
        <taxon>Malvoideae</taxon>
        <taxon>Hibiscus</taxon>
    </lineage>
</organism>
<gene>
    <name evidence="2" type="ORF">V6N12_051327</name>
</gene>
<evidence type="ECO:0000313" key="2">
    <source>
        <dbReference type="EMBL" id="KAK8601495.1"/>
    </source>
</evidence>
<dbReference type="Proteomes" id="UP001472677">
    <property type="component" value="Unassembled WGS sequence"/>
</dbReference>
<sequence>MVEFRSVMAAVTLDRHIDDRLIWRPNVNGCFSVKELTSLMSSFGLADVGAAECLVWHVRGVGMEKASFVASMWHVQLYFRNSLDIDIIKQCGILELANHGRKLRTDISISPEGNTWKIDSYEKQCEPLVNDTLELVYAVYMEAYLNLCRDTTWSQYEPMTPMTVRFRPEGYIIGQDLILCVTGSPVDRQGTRIYSNSPSPPSGSSGDDPNYDHSAHWANADISDPGDFFESYYPRW</sequence>
<feature type="region of interest" description="Disordered" evidence="1">
    <location>
        <begin position="190"/>
        <end position="218"/>
    </location>
</feature>
<comment type="caution">
    <text evidence="2">The sequence shown here is derived from an EMBL/GenBank/DDBJ whole genome shotgun (WGS) entry which is preliminary data.</text>
</comment>
<keyword evidence="3" id="KW-1185">Reference proteome</keyword>